<evidence type="ECO:0000313" key="7">
    <source>
        <dbReference type="Proteomes" id="UP000758168"/>
    </source>
</evidence>
<dbReference type="PROSITE" id="PS50977">
    <property type="entry name" value="HTH_TETR_2"/>
    <property type="match status" value="1"/>
</dbReference>
<evidence type="ECO:0000256" key="3">
    <source>
        <dbReference type="ARBA" id="ARBA00023163"/>
    </source>
</evidence>
<dbReference type="PANTHER" id="PTHR30055">
    <property type="entry name" value="HTH-TYPE TRANSCRIPTIONAL REGULATOR RUTR"/>
    <property type="match status" value="1"/>
</dbReference>
<proteinExistence type="predicted"/>
<keyword evidence="7" id="KW-1185">Reference proteome</keyword>
<dbReference type="InterPro" id="IPR050109">
    <property type="entry name" value="HTH-type_TetR-like_transc_reg"/>
</dbReference>
<sequence length="200" mass="21046">METTVPASSRPGGRRLTPRQQELEDALVALVLAEGFSASTVDDVAARLGCSKRTLYALAASKEQLALLAVREFFRRATAAVEEALAGTRAPGARVTRYLEAVAEQLRAAGPAFRADVAAFAPAAEIYEQNTAAAAARVRELVDEGIRAGAFRRVPAAFVSEVVTATMRRITSGEIGAATGLDDAQAYAELARLVVAAVSR</sequence>
<dbReference type="RefSeq" id="WP_210056931.1">
    <property type="nucleotide sequence ID" value="NZ_BAAAMH010000010.1"/>
</dbReference>
<dbReference type="InterPro" id="IPR036271">
    <property type="entry name" value="Tet_transcr_reg_TetR-rel_C_sf"/>
</dbReference>
<dbReference type="Pfam" id="PF00440">
    <property type="entry name" value="TetR_N"/>
    <property type="match status" value="1"/>
</dbReference>
<dbReference type="SUPFAM" id="SSF46689">
    <property type="entry name" value="Homeodomain-like"/>
    <property type="match status" value="1"/>
</dbReference>
<gene>
    <name evidence="6" type="ORF">JOF54_002808</name>
</gene>
<name>A0ABS4ZA13_9ACTN</name>
<organism evidence="6 7">
    <name type="scientific">Microlunatus capsulatus</name>
    <dbReference type="NCBI Taxonomy" id="99117"/>
    <lineage>
        <taxon>Bacteria</taxon>
        <taxon>Bacillati</taxon>
        <taxon>Actinomycetota</taxon>
        <taxon>Actinomycetes</taxon>
        <taxon>Propionibacteriales</taxon>
        <taxon>Propionibacteriaceae</taxon>
        <taxon>Microlunatus</taxon>
    </lineage>
</organism>
<evidence type="ECO:0000256" key="4">
    <source>
        <dbReference type="PROSITE-ProRule" id="PRU00335"/>
    </source>
</evidence>
<dbReference type="InterPro" id="IPR009057">
    <property type="entry name" value="Homeodomain-like_sf"/>
</dbReference>
<evidence type="ECO:0000313" key="6">
    <source>
        <dbReference type="EMBL" id="MBP2417886.1"/>
    </source>
</evidence>
<keyword evidence="3" id="KW-0804">Transcription</keyword>
<protein>
    <submittedName>
        <fullName evidence="6">AcrR family transcriptional regulator</fullName>
    </submittedName>
</protein>
<dbReference type="Gene3D" id="1.10.357.10">
    <property type="entry name" value="Tetracycline Repressor, domain 2"/>
    <property type="match status" value="1"/>
</dbReference>
<dbReference type="InterPro" id="IPR001647">
    <property type="entry name" value="HTH_TetR"/>
</dbReference>
<dbReference type="Gene3D" id="1.10.10.60">
    <property type="entry name" value="Homeodomain-like"/>
    <property type="match status" value="1"/>
</dbReference>
<evidence type="ECO:0000256" key="2">
    <source>
        <dbReference type="ARBA" id="ARBA00023125"/>
    </source>
</evidence>
<keyword evidence="2 4" id="KW-0238">DNA-binding</keyword>
<accession>A0ABS4ZA13</accession>
<reference evidence="6 7" key="1">
    <citation type="submission" date="2021-03" db="EMBL/GenBank/DDBJ databases">
        <title>Sequencing the genomes of 1000 actinobacteria strains.</title>
        <authorList>
            <person name="Klenk H.-P."/>
        </authorList>
    </citation>
    <scope>NUCLEOTIDE SEQUENCE [LARGE SCALE GENOMIC DNA]</scope>
    <source>
        <strain evidence="6 7">DSM 12936</strain>
    </source>
</reference>
<evidence type="ECO:0000256" key="1">
    <source>
        <dbReference type="ARBA" id="ARBA00023015"/>
    </source>
</evidence>
<dbReference type="Proteomes" id="UP000758168">
    <property type="component" value="Unassembled WGS sequence"/>
</dbReference>
<dbReference type="SUPFAM" id="SSF48498">
    <property type="entry name" value="Tetracyclin repressor-like, C-terminal domain"/>
    <property type="match status" value="1"/>
</dbReference>
<dbReference type="PANTHER" id="PTHR30055:SF234">
    <property type="entry name" value="HTH-TYPE TRANSCRIPTIONAL REGULATOR BETI"/>
    <property type="match status" value="1"/>
</dbReference>
<comment type="caution">
    <text evidence="6">The sequence shown here is derived from an EMBL/GenBank/DDBJ whole genome shotgun (WGS) entry which is preliminary data.</text>
</comment>
<feature type="DNA-binding region" description="H-T-H motif" evidence="4">
    <location>
        <begin position="40"/>
        <end position="59"/>
    </location>
</feature>
<dbReference type="EMBL" id="JAGIOB010000001">
    <property type="protein sequence ID" value="MBP2417886.1"/>
    <property type="molecule type" value="Genomic_DNA"/>
</dbReference>
<keyword evidence="1" id="KW-0805">Transcription regulation</keyword>
<feature type="domain" description="HTH tetR-type" evidence="5">
    <location>
        <begin position="17"/>
        <end position="77"/>
    </location>
</feature>
<evidence type="ECO:0000259" key="5">
    <source>
        <dbReference type="PROSITE" id="PS50977"/>
    </source>
</evidence>